<keyword evidence="2" id="KW-0449">Lipoprotein</keyword>
<dbReference type="PANTHER" id="PTHR30203">
    <property type="entry name" value="OUTER MEMBRANE CATION EFFLUX PROTEIN"/>
    <property type="match status" value="1"/>
</dbReference>
<evidence type="ECO:0000313" key="6">
    <source>
        <dbReference type="Proteomes" id="UP001216674"/>
    </source>
</evidence>
<protein>
    <submittedName>
        <fullName evidence="5">Efflux transporter outer membrane subunit</fullName>
    </submittedName>
</protein>
<keyword evidence="2" id="KW-0812">Transmembrane</keyword>
<dbReference type="PROSITE" id="PS51257">
    <property type="entry name" value="PROKAR_LIPOPROTEIN"/>
    <property type="match status" value="1"/>
</dbReference>
<accession>A0ABT6AKB4</accession>
<feature type="signal peptide" evidence="2">
    <location>
        <begin position="1"/>
        <end position="25"/>
    </location>
</feature>
<dbReference type="Gene3D" id="2.20.200.10">
    <property type="entry name" value="Outer membrane efflux proteins (OEP)"/>
    <property type="match status" value="1"/>
</dbReference>
<feature type="region of interest" description="Disordered" evidence="4">
    <location>
        <begin position="483"/>
        <end position="532"/>
    </location>
</feature>
<dbReference type="Gene3D" id="1.20.1600.10">
    <property type="entry name" value="Outer membrane efflux proteins (OEP)"/>
    <property type="match status" value="1"/>
</dbReference>
<evidence type="ECO:0000256" key="1">
    <source>
        <dbReference type="ARBA" id="ARBA00007613"/>
    </source>
</evidence>
<keyword evidence="3" id="KW-0175">Coiled coil</keyword>
<evidence type="ECO:0000256" key="4">
    <source>
        <dbReference type="SAM" id="MobiDB-lite"/>
    </source>
</evidence>
<evidence type="ECO:0000256" key="3">
    <source>
        <dbReference type="SAM" id="Coils"/>
    </source>
</evidence>
<dbReference type="SUPFAM" id="SSF56954">
    <property type="entry name" value="Outer membrane efflux proteins (OEP)"/>
    <property type="match status" value="1"/>
</dbReference>
<evidence type="ECO:0000256" key="2">
    <source>
        <dbReference type="RuleBase" id="RU362097"/>
    </source>
</evidence>
<keyword evidence="2" id="KW-0732">Signal</keyword>
<dbReference type="NCBIfam" id="TIGR01845">
    <property type="entry name" value="outer_NodT"/>
    <property type="match status" value="1"/>
</dbReference>
<dbReference type="InterPro" id="IPR010131">
    <property type="entry name" value="MdtP/NodT-like"/>
</dbReference>
<feature type="coiled-coil region" evidence="3">
    <location>
        <begin position="84"/>
        <end position="111"/>
    </location>
</feature>
<dbReference type="PANTHER" id="PTHR30203:SF33">
    <property type="entry name" value="BLR4455 PROTEIN"/>
    <property type="match status" value="1"/>
</dbReference>
<feature type="chain" id="PRO_5044991428" evidence="2">
    <location>
        <begin position="26"/>
        <end position="532"/>
    </location>
</feature>
<reference evidence="5 6" key="1">
    <citation type="submission" date="2023-03" db="EMBL/GenBank/DDBJ databases">
        <title>Draft assemblies of triclosan tolerant bacteria isolated from returned activated sludge.</title>
        <authorList>
            <person name="Van Hamelsveld S."/>
        </authorList>
    </citation>
    <scope>NUCLEOTIDE SEQUENCE [LARGE SCALE GENOMIC DNA]</scope>
    <source>
        <strain evidence="5 6">GW210010_S58</strain>
    </source>
</reference>
<feature type="region of interest" description="Disordered" evidence="4">
    <location>
        <begin position="43"/>
        <end position="68"/>
    </location>
</feature>
<dbReference type="Pfam" id="PF02321">
    <property type="entry name" value="OEP"/>
    <property type="match status" value="2"/>
</dbReference>
<gene>
    <name evidence="5" type="ORF">P3W85_08795</name>
</gene>
<keyword evidence="2" id="KW-0472">Membrane</keyword>
<keyword evidence="2" id="KW-1134">Transmembrane beta strand</keyword>
<keyword evidence="2" id="KW-0564">Palmitate</keyword>
<feature type="compositionally biased region" description="Pro residues" evidence="4">
    <location>
        <begin position="488"/>
        <end position="504"/>
    </location>
</feature>
<proteinExistence type="inferred from homology"/>
<evidence type="ECO:0000313" key="5">
    <source>
        <dbReference type="EMBL" id="MDF3833045.1"/>
    </source>
</evidence>
<comment type="similarity">
    <text evidence="1 2">Belongs to the outer membrane factor (OMF) (TC 1.B.17) family.</text>
</comment>
<sequence length="532" mass="55910">MRSMNAIFRIPPLFFPATSLTIACALLLGGCAVGPDYKRPDAPASPAFKEAPADSTQWGEWKPAEPQDTSERSNWWAIFGDPQLDALMSQVKVSNQNIKAAEAQYRQALAALQSSRAGYFPTVGASAGLDRARGSSGQVGNSQSASLSASWELDVWGRVRRQVESSEASAQASQADLASTLLSTQATLAQSYFLLRIADQQKALLDRTVADYERSLQLVRNQYAAGTAQRSDVLQSETQLKSAQALQIDIQITRAQYEHAIAILTGKPPSDLSIAPQDYAAAVPRVPSAVPSALLERRPDIGAAERRMAAANAQIGVAQAAYYPTLSLSASGGLSAATLARWLSLPDRVWSIGPALAGTLFDGGLRSAAKAQAVAAYDQTVANYRQTVLSAFQEVEDNLAGARLLEQEAVVQNDALRSARDALALVNNRYRAGTASLLDVLTAQTTAYTAERTALAIVGRQYTTSAVLIKALGGGWHVVPQSASNPLPATPPAAPAPGGMPPPAGTQGNVPVPADAARQSPAGAPAGVSAKR</sequence>
<keyword evidence="6" id="KW-1185">Reference proteome</keyword>
<dbReference type="Proteomes" id="UP001216674">
    <property type="component" value="Unassembled WGS sequence"/>
</dbReference>
<dbReference type="InterPro" id="IPR003423">
    <property type="entry name" value="OMP_efflux"/>
</dbReference>
<organism evidence="5 6">
    <name type="scientific">Cupriavidus basilensis</name>
    <dbReference type="NCBI Taxonomy" id="68895"/>
    <lineage>
        <taxon>Bacteria</taxon>
        <taxon>Pseudomonadati</taxon>
        <taxon>Pseudomonadota</taxon>
        <taxon>Betaproteobacteria</taxon>
        <taxon>Burkholderiales</taxon>
        <taxon>Burkholderiaceae</taxon>
        <taxon>Cupriavidus</taxon>
    </lineage>
</organism>
<comment type="caution">
    <text evidence="5">The sequence shown here is derived from an EMBL/GenBank/DDBJ whole genome shotgun (WGS) entry which is preliminary data.</text>
</comment>
<dbReference type="EMBL" id="JARJLM010000156">
    <property type="protein sequence ID" value="MDF3833045.1"/>
    <property type="molecule type" value="Genomic_DNA"/>
</dbReference>
<comment type="subcellular location">
    <subcellularLocation>
        <location evidence="2">Cell membrane</location>
        <topology evidence="2">Lipid-anchor</topology>
    </subcellularLocation>
</comment>
<name>A0ABT6AKB4_9BURK</name>